<dbReference type="PANTHER" id="PTHR47691:SF3">
    <property type="entry name" value="HTH-TYPE TRANSCRIPTIONAL REGULATOR RV0890C-RELATED"/>
    <property type="match status" value="1"/>
</dbReference>
<dbReference type="GO" id="GO:0003677">
    <property type="term" value="F:DNA binding"/>
    <property type="evidence" value="ECO:0007669"/>
    <property type="project" value="InterPro"/>
</dbReference>
<evidence type="ECO:0000313" key="4">
    <source>
        <dbReference type="EMBL" id="MBB4908952.1"/>
    </source>
</evidence>
<dbReference type="PRINTS" id="PR00364">
    <property type="entry name" value="DISEASERSIST"/>
</dbReference>
<dbReference type="CDD" id="cd00093">
    <property type="entry name" value="HTH_XRE"/>
    <property type="match status" value="1"/>
</dbReference>
<dbReference type="SMART" id="SM00028">
    <property type="entry name" value="TPR"/>
    <property type="match status" value="5"/>
</dbReference>
<dbReference type="InterPro" id="IPR011990">
    <property type="entry name" value="TPR-like_helical_dom_sf"/>
</dbReference>
<dbReference type="InterPro" id="IPR003593">
    <property type="entry name" value="AAA+_ATPase"/>
</dbReference>
<dbReference type="Gene3D" id="1.25.40.10">
    <property type="entry name" value="Tetratricopeptide repeat domain"/>
    <property type="match status" value="1"/>
</dbReference>
<dbReference type="PROSITE" id="PS50005">
    <property type="entry name" value="TPR"/>
    <property type="match status" value="2"/>
</dbReference>
<evidence type="ECO:0000259" key="2">
    <source>
        <dbReference type="SMART" id="SM00382"/>
    </source>
</evidence>
<dbReference type="InterPro" id="IPR010982">
    <property type="entry name" value="Lambda_DNA-bd_dom_sf"/>
</dbReference>
<feature type="domain" description="AAA+ ATPase" evidence="2">
    <location>
        <begin position="113"/>
        <end position="251"/>
    </location>
</feature>
<reference evidence="4 5" key="1">
    <citation type="submission" date="2020-08" db="EMBL/GenBank/DDBJ databases">
        <title>Genomic Encyclopedia of Type Strains, Phase III (KMG-III): the genomes of soil and plant-associated and newly described type strains.</title>
        <authorList>
            <person name="Whitman W."/>
        </authorList>
    </citation>
    <scope>NUCLEOTIDE SEQUENCE [LARGE SCALE GENOMIC DNA]</scope>
    <source>
        <strain evidence="4 5">CECT 8960</strain>
    </source>
</reference>
<evidence type="ECO:0000256" key="1">
    <source>
        <dbReference type="PROSITE-ProRule" id="PRU00339"/>
    </source>
</evidence>
<dbReference type="InterPro" id="IPR019734">
    <property type="entry name" value="TPR_rpt"/>
</dbReference>
<feature type="repeat" description="TPR" evidence="1">
    <location>
        <begin position="655"/>
        <end position="688"/>
    </location>
</feature>
<dbReference type="PANTHER" id="PTHR47691">
    <property type="entry name" value="REGULATOR-RELATED"/>
    <property type="match status" value="1"/>
</dbReference>
<name>A0A7W7VG08_9PSEU</name>
<dbReference type="SUPFAM" id="SSF48452">
    <property type="entry name" value="TPR-like"/>
    <property type="match status" value="1"/>
</dbReference>
<feature type="domain" description="HTH cro/C1-type" evidence="3">
    <location>
        <begin position="15"/>
        <end position="69"/>
    </location>
</feature>
<comment type="caution">
    <text evidence="4">The sequence shown here is derived from an EMBL/GenBank/DDBJ whole genome shotgun (WGS) entry which is preliminary data.</text>
</comment>
<dbReference type="RefSeq" id="WP_184813021.1">
    <property type="nucleotide sequence ID" value="NZ_JACHJQ010000005.1"/>
</dbReference>
<dbReference type="InterPro" id="IPR027417">
    <property type="entry name" value="P-loop_NTPase"/>
</dbReference>
<dbReference type="InterPro" id="IPR002182">
    <property type="entry name" value="NB-ARC"/>
</dbReference>
<dbReference type="EMBL" id="JACHJQ010000005">
    <property type="protein sequence ID" value="MBB4908952.1"/>
    <property type="molecule type" value="Genomic_DNA"/>
</dbReference>
<dbReference type="SUPFAM" id="SSF52540">
    <property type="entry name" value="P-loop containing nucleoside triphosphate hydrolases"/>
    <property type="match status" value="1"/>
</dbReference>
<sequence>MHDRRDDGTSPFAEELERLLRKRGLSWRRLSDLIGYTPSWLSKIKHGAPPSAELARKCDQVLEADGQLIALAASTSGPVRLAQLPAAAATFVGRDAELTELTEILAFAGDPGSPQTIAIDGPPGAGKTALALRVAHAVVEHYSDGQLYVDLRGYSPDAQPRIVDEVLEEFLTALGVQIDVIPAGLDARAKLYRSVLADRRVLVVLDNAADSQQLQPLMPASSGCGVVVTSRKRITGIEMRGDSRITLGPMAEEESITLLRKVIGADRTAAEPDAVRGLAERCGHLPLALRIAAERVATHPHHSVSLLVEELDTEEQRLDGLSTDDSLAVKTVFSWSYRDLSADAARMFRLIGLHSGSHLSTGAAAALADQPLARARRLLDRLTAVHLLEGMGNDRYRMHDLLRVYAAEQAAEEEPDAERTLALRRMVDWYLHNVYAANHALAPQRHDPVLDKSEFAIDVADFDYDSALEWCEIEMSNIVMATRTANAVGEHVPCWKLPAGSFNYLHLRKRWSLWVASHEVGVEGARLAKDPYGESWVLNNLAHAYRELRRLDEAIAAYEKSLAIRTEIGDQVGLAWTLTGLGNAGFDQARFDVAAEHFERALAMFRGVGDRHGEGIALANLGDAIRSQRQFDRAVTVLEQALDLFQDIEDRYGEGYTLVKLGDTYSELKRPAEALNFFQRALAIRRELGDRWGEGETLHKQGLALYDSGQPEQASECLRGAVAIFDELGDPRAADLKEILAAAHK</sequence>
<dbReference type="Gene3D" id="3.40.50.300">
    <property type="entry name" value="P-loop containing nucleotide triphosphate hydrolases"/>
    <property type="match status" value="1"/>
</dbReference>
<accession>A0A7W7VG08</accession>
<dbReference type="Pfam" id="PF00931">
    <property type="entry name" value="NB-ARC"/>
    <property type="match status" value="1"/>
</dbReference>
<proteinExistence type="predicted"/>
<evidence type="ECO:0000313" key="5">
    <source>
        <dbReference type="Proteomes" id="UP000520767"/>
    </source>
</evidence>
<dbReference type="GO" id="GO:0043531">
    <property type="term" value="F:ADP binding"/>
    <property type="evidence" value="ECO:0007669"/>
    <property type="project" value="InterPro"/>
</dbReference>
<dbReference type="InterPro" id="IPR001387">
    <property type="entry name" value="Cro/C1-type_HTH"/>
</dbReference>
<organism evidence="4 5">
    <name type="scientific">Actinophytocola algeriensis</name>
    <dbReference type="NCBI Taxonomy" id="1768010"/>
    <lineage>
        <taxon>Bacteria</taxon>
        <taxon>Bacillati</taxon>
        <taxon>Actinomycetota</taxon>
        <taxon>Actinomycetes</taxon>
        <taxon>Pseudonocardiales</taxon>
        <taxon>Pseudonocardiaceae</taxon>
    </lineage>
</organism>
<gene>
    <name evidence="4" type="ORF">FHR82_005205</name>
</gene>
<dbReference type="AlphaFoldDB" id="A0A7W7VG08"/>
<keyword evidence="5" id="KW-1185">Reference proteome</keyword>
<evidence type="ECO:0000259" key="3">
    <source>
        <dbReference type="SMART" id="SM00530"/>
    </source>
</evidence>
<feature type="repeat" description="TPR" evidence="1">
    <location>
        <begin position="535"/>
        <end position="568"/>
    </location>
</feature>
<dbReference type="Pfam" id="PF13424">
    <property type="entry name" value="TPR_12"/>
    <property type="match status" value="2"/>
</dbReference>
<dbReference type="SMART" id="SM00530">
    <property type="entry name" value="HTH_XRE"/>
    <property type="match status" value="1"/>
</dbReference>
<keyword evidence="1" id="KW-0802">TPR repeat</keyword>
<protein>
    <submittedName>
        <fullName evidence="4">Tetratricopeptide (TPR) repeat protein/transcriptional regulator with XRE-family HTH domain</fullName>
    </submittedName>
</protein>
<dbReference type="SMART" id="SM00382">
    <property type="entry name" value="AAA"/>
    <property type="match status" value="1"/>
</dbReference>
<dbReference type="SUPFAM" id="SSF47413">
    <property type="entry name" value="lambda repressor-like DNA-binding domains"/>
    <property type="match status" value="1"/>
</dbReference>
<dbReference type="Proteomes" id="UP000520767">
    <property type="component" value="Unassembled WGS sequence"/>
</dbReference>